<dbReference type="Proteomes" id="UP000664779">
    <property type="component" value="Unassembled WGS sequence"/>
</dbReference>
<comment type="caution">
    <text evidence="11">The sequence shown here is derived from an EMBL/GenBank/DDBJ whole genome shotgun (WGS) entry which is preliminary data.</text>
</comment>
<keyword evidence="4 9" id="KW-0997">Cell inner membrane</keyword>
<keyword evidence="7 9" id="KW-0472">Membrane</keyword>
<dbReference type="PANTHER" id="PTHR35011">
    <property type="entry name" value="2,3-DIKETO-L-GULONATE TRAP TRANSPORTER SMALL PERMEASE PROTEIN YIAM"/>
    <property type="match status" value="1"/>
</dbReference>
<dbReference type="RefSeq" id="WP_206937326.1">
    <property type="nucleotide sequence ID" value="NZ_JAFLNF010000001.1"/>
</dbReference>
<dbReference type="GO" id="GO:0015740">
    <property type="term" value="P:C4-dicarboxylate transport"/>
    <property type="evidence" value="ECO:0007669"/>
    <property type="project" value="TreeGrafter"/>
</dbReference>
<feature type="transmembrane region" description="Helical" evidence="9">
    <location>
        <begin position="47"/>
        <end position="73"/>
    </location>
</feature>
<evidence type="ECO:0000256" key="3">
    <source>
        <dbReference type="ARBA" id="ARBA00022475"/>
    </source>
</evidence>
<evidence type="ECO:0000256" key="2">
    <source>
        <dbReference type="ARBA" id="ARBA00022448"/>
    </source>
</evidence>
<protein>
    <recommendedName>
        <fullName evidence="9">TRAP transporter small permease protein</fullName>
    </recommendedName>
</protein>
<name>A0A939J552_9HYPH</name>
<comment type="similarity">
    <text evidence="8 9">Belongs to the TRAP transporter small permease family.</text>
</comment>
<evidence type="ECO:0000256" key="6">
    <source>
        <dbReference type="ARBA" id="ARBA00022989"/>
    </source>
</evidence>
<evidence type="ECO:0000256" key="7">
    <source>
        <dbReference type="ARBA" id="ARBA00023136"/>
    </source>
</evidence>
<feature type="transmembrane region" description="Helical" evidence="9">
    <location>
        <begin position="12"/>
        <end position="35"/>
    </location>
</feature>
<comment type="subunit">
    <text evidence="9">The complex comprises the extracytoplasmic solute receptor protein and the two transmembrane proteins.</text>
</comment>
<keyword evidence="2 9" id="KW-0813">Transport</keyword>
<dbReference type="InterPro" id="IPR055348">
    <property type="entry name" value="DctQ"/>
</dbReference>
<keyword evidence="12" id="KW-1185">Reference proteome</keyword>
<evidence type="ECO:0000259" key="10">
    <source>
        <dbReference type="Pfam" id="PF04290"/>
    </source>
</evidence>
<dbReference type="PANTHER" id="PTHR35011:SF10">
    <property type="entry name" value="TRAP TRANSPORTER SMALL PERMEASE PROTEIN"/>
    <property type="match status" value="1"/>
</dbReference>
<evidence type="ECO:0000256" key="5">
    <source>
        <dbReference type="ARBA" id="ARBA00022692"/>
    </source>
</evidence>
<evidence type="ECO:0000256" key="1">
    <source>
        <dbReference type="ARBA" id="ARBA00004429"/>
    </source>
</evidence>
<reference evidence="11" key="1">
    <citation type="submission" date="2021-03" db="EMBL/GenBank/DDBJ databases">
        <title>Roseibium sp. CAU 1637 isolated from Incheon.</title>
        <authorList>
            <person name="Kim W."/>
        </authorList>
    </citation>
    <scope>NUCLEOTIDE SEQUENCE</scope>
    <source>
        <strain evidence="11">CAU 1637</strain>
    </source>
</reference>
<evidence type="ECO:0000256" key="8">
    <source>
        <dbReference type="ARBA" id="ARBA00038436"/>
    </source>
</evidence>
<dbReference type="InterPro" id="IPR007387">
    <property type="entry name" value="TRAP_DctQ"/>
</dbReference>
<organism evidence="11 12">
    <name type="scientific">Roseibium limicola</name>
    <dbReference type="NCBI Taxonomy" id="2816037"/>
    <lineage>
        <taxon>Bacteria</taxon>
        <taxon>Pseudomonadati</taxon>
        <taxon>Pseudomonadota</taxon>
        <taxon>Alphaproteobacteria</taxon>
        <taxon>Hyphomicrobiales</taxon>
        <taxon>Stappiaceae</taxon>
        <taxon>Roseibium</taxon>
    </lineage>
</organism>
<evidence type="ECO:0000256" key="4">
    <source>
        <dbReference type="ARBA" id="ARBA00022519"/>
    </source>
</evidence>
<keyword evidence="6 9" id="KW-1133">Transmembrane helix</keyword>
<dbReference type="EMBL" id="JAFLNF010000001">
    <property type="protein sequence ID" value="MBO0343717.1"/>
    <property type="molecule type" value="Genomic_DNA"/>
</dbReference>
<dbReference type="AlphaFoldDB" id="A0A939J552"/>
<proteinExistence type="inferred from homology"/>
<comment type="subcellular location">
    <subcellularLocation>
        <location evidence="1 9">Cell inner membrane</location>
        <topology evidence="1 9">Multi-pass membrane protein</topology>
    </subcellularLocation>
</comment>
<evidence type="ECO:0000313" key="11">
    <source>
        <dbReference type="EMBL" id="MBO0343717.1"/>
    </source>
</evidence>
<evidence type="ECO:0000256" key="9">
    <source>
        <dbReference type="RuleBase" id="RU369079"/>
    </source>
</evidence>
<dbReference type="GO" id="GO:0022857">
    <property type="term" value="F:transmembrane transporter activity"/>
    <property type="evidence" value="ECO:0007669"/>
    <property type="project" value="UniProtKB-UniRule"/>
</dbReference>
<evidence type="ECO:0000313" key="12">
    <source>
        <dbReference type="Proteomes" id="UP000664779"/>
    </source>
</evidence>
<comment type="function">
    <text evidence="9">Part of the tripartite ATP-independent periplasmic (TRAP) transport system.</text>
</comment>
<feature type="transmembrane region" description="Helical" evidence="9">
    <location>
        <begin position="135"/>
        <end position="158"/>
    </location>
</feature>
<sequence length="185" mass="20033">MRAGLDALYRLALGLAAACLVAIASLVVLQVFGRIIDGVRKILGFEILGLLVPSLAEICGFFLVSASFLALAGTLRRGDHIRVSLLLQHLPVRLARFFEIWCLGVALLLSGYFTWHSALQALDSYAYNEVSFGMIPIPLVIPQVVMTLGLAVFSIALLDDFIHALTGRDLSYDVANEGEAWEGGD</sequence>
<feature type="transmembrane region" description="Helical" evidence="9">
    <location>
        <begin position="94"/>
        <end position="115"/>
    </location>
</feature>
<feature type="domain" description="Tripartite ATP-independent periplasmic transporters DctQ component" evidence="10">
    <location>
        <begin position="55"/>
        <end position="166"/>
    </location>
</feature>
<dbReference type="Pfam" id="PF04290">
    <property type="entry name" value="DctQ"/>
    <property type="match status" value="1"/>
</dbReference>
<keyword evidence="3" id="KW-1003">Cell membrane</keyword>
<gene>
    <name evidence="11" type="ORF">J0X15_00665</name>
</gene>
<dbReference type="GO" id="GO:0005886">
    <property type="term" value="C:plasma membrane"/>
    <property type="evidence" value="ECO:0007669"/>
    <property type="project" value="UniProtKB-SubCell"/>
</dbReference>
<keyword evidence="5 9" id="KW-0812">Transmembrane</keyword>
<accession>A0A939J552</accession>